<evidence type="ECO:0000259" key="13">
    <source>
        <dbReference type="Pfam" id="PF07715"/>
    </source>
</evidence>
<dbReference type="PROSITE" id="PS52016">
    <property type="entry name" value="TONB_DEPENDENT_REC_3"/>
    <property type="match status" value="1"/>
</dbReference>
<dbReference type="Gene3D" id="2.40.170.20">
    <property type="entry name" value="TonB-dependent receptor, beta-barrel domain"/>
    <property type="match status" value="1"/>
</dbReference>
<keyword evidence="15" id="KW-1185">Reference proteome</keyword>
<dbReference type="InterPro" id="IPR036942">
    <property type="entry name" value="Beta-barrel_TonB_sf"/>
</dbReference>
<dbReference type="Proteomes" id="UP001596023">
    <property type="component" value="Unassembled WGS sequence"/>
</dbReference>
<evidence type="ECO:0000256" key="1">
    <source>
        <dbReference type="ARBA" id="ARBA00004571"/>
    </source>
</evidence>
<reference evidence="15" key="1">
    <citation type="journal article" date="2019" name="Int. J. Syst. Evol. Microbiol.">
        <title>The Global Catalogue of Microorganisms (GCM) 10K type strain sequencing project: providing services to taxonomists for standard genome sequencing and annotation.</title>
        <authorList>
            <consortium name="The Broad Institute Genomics Platform"/>
            <consortium name="The Broad Institute Genome Sequencing Center for Infectious Disease"/>
            <person name="Wu L."/>
            <person name="Ma J."/>
        </authorList>
    </citation>
    <scope>NUCLEOTIDE SEQUENCE [LARGE SCALE GENOMIC DNA]</scope>
    <source>
        <strain evidence="15">CCUG 66188</strain>
    </source>
</reference>
<dbReference type="Pfam" id="PF13715">
    <property type="entry name" value="CarbopepD_reg_2"/>
    <property type="match status" value="1"/>
</dbReference>
<keyword evidence="9 11" id="KW-0472">Membrane</keyword>
<evidence type="ECO:0000256" key="8">
    <source>
        <dbReference type="ARBA" id="ARBA00023077"/>
    </source>
</evidence>
<keyword evidence="3 11" id="KW-1134">Transmembrane beta strand</keyword>
<dbReference type="InterPro" id="IPR023996">
    <property type="entry name" value="TonB-dep_OMP_SusC/RagA"/>
</dbReference>
<evidence type="ECO:0000313" key="14">
    <source>
        <dbReference type="EMBL" id="MFC4672286.1"/>
    </source>
</evidence>
<evidence type="ECO:0000256" key="7">
    <source>
        <dbReference type="ARBA" id="ARBA00023065"/>
    </source>
</evidence>
<evidence type="ECO:0000256" key="5">
    <source>
        <dbReference type="ARBA" id="ARBA00022692"/>
    </source>
</evidence>
<sequence>MKKRVVLVLSCLLLSIGFTVAQTTRISGTVVDSNGEPVISASVVVKGTLTGTVTDPDGNFTLNVPDGSKTLVVSLIGMVTQEVAVAPNLKIELQTDTRDLDAVVVTAMGLSRKEKSLGYATQQVKSEDLVKVRQTDLNNALVGKVSGVRFLGGSGAKFDAGKIVLRGTNSLTNAGGNEPIYVLDGVIANVNSLNMDDVESVNVLKGPAATALYGSRGGNGAIIITTKGNTGEKTEINVSHTLAFEKVYLHNKLQKEYGGGYYGADAEMDVFEYDPAIHPKYLEKLNGLQYYDYADDASWGPKFDGREYAPWYAWDPTHPKFGQTEKWESRMNLADLFETGVSNTTNIALSKSGKDYMSRISFTNAQRDGVTPNSDAVRRFLAVKTQFKPLDRLTVSLDYKYTYRKNHNAAAEGYGGLGNALYSYQQWGQTNVDLKDLKDYKRPDGSFRSWNITSPDNLTPQFHDNPFALFNEINKNDIYQWNVFNATATLDIIGNLKAGLRVNGNIRNRNNETTVPMNILGEVSKYEQEQSSVIDTQVQGFLTWNGSFLQNRLTVDAALFAEQRDYVYDITSAFTRDGLFLDKFFSTAASSGLPGGSTSRSKLKEQSIFGTGTLGWDNTYYLDFSLRNDWSSTLHPDKNNYLYGGLSGAAILSNLVKTDWLSFWKLRASIAQVGSTIDPYNIYQTYKLKDGDGNLVKYGSLSNMWLDRNLKDPYIKPTISTSYEIGMDVRLFDSRLWADVNYYTKDSKDQIINVNTTPVSGYTSRKMNAGLIRNRGIELTIGGKPVQTKNWDWVVNANISKNKNTLEELVEGTDSYQIYWMSWSTRIYSYAEVGKPIGVIRGSTWKKNDKGQIILSDRGNPNHALGQYAPLLEASAQEELGNIQPDFTGGFSTSLRYKDFSLGASFDFQIGGDIASATNMFGEGSGLLTSTVGLNDKGNPIRSSVADGGGVRVDGVVDRGNGNFEAVTAYVDANYYYQGRKSLIWEDYVYDASYLKLRELSLTYDVPGSFLRNTVKGIKKASLSFVAQNPWLIYSGAPNIDPSESGGATYNYIEGGQAASTRSFGFTVNLTF</sequence>
<keyword evidence="2 11" id="KW-0813">Transport</keyword>
<feature type="signal peptide" evidence="12">
    <location>
        <begin position="1"/>
        <end position="21"/>
    </location>
</feature>
<dbReference type="PANTHER" id="PTHR32552:SF81">
    <property type="entry name" value="TONB-DEPENDENT OUTER MEMBRANE RECEPTOR"/>
    <property type="match status" value="1"/>
</dbReference>
<comment type="similarity">
    <text evidence="11">Belongs to the TonB-dependent receptor family.</text>
</comment>
<keyword evidence="7" id="KW-0406">Ion transport</keyword>
<keyword evidence="4" id="KW-0410">Iron transport</keyword>
<dbReference type="Gene3D" id="2.60.40.1120">
    <property type="entry name" value="Carboxypeptidase-like, regulatory domain"/>
    <property type="match status" value="1"/>
</dbReference>
<gene>
    <name evidence="14" type="ORF">ACFO6W_01120</name>
</gene>
<protein>
    <submittedName>
        <fullName evidence="14">SusC/RagA family TonB-linked outer membrane protein</fullName>
    </submittedName>
</protein>
<dbReference type="Pfam" id="PF07715">
    <property type="entry name" value="Plug"/>
    <property type="match status" value="1"/>
</dbReference>
<evidence type="ECO:0000256" key="9">
    <source>
        <dbReference type="ARBA" id="ARBA00023136"/>
    </source>
</evidence>
<accession>A0ABV9KRS4</accession>
<dbReference type="NCBIfam" id="TIGR04056">
    <property type="entry name" value="OMP_RagA_SusC"/>
    <property type="match status" value="1"/>
</dbReference>
<dbReference type="InterPro" id="IPR012910">
    <property type="entry name" value="Plug_dom"/>
</dbReference>
<keyword evidence="5 11" id="KW-0812">Transmembrane</keyword>
<dbReference type="EMBL" id="JBHSGN010000007">
    <property type="protein sequence ID" value="MFC4672286.1"/>
    <property type="molecule type" value="Genomic_DNA"/>
</dbReference>
<organism evidence="14 15">
    <name type="scientific">Dysgonomonas termitidis</name>
    <dbReference type="NCBI Taxonomy" id="1516126"/>
    <lineage>
        <taxon>Bacteria</taxon>
        <taxon>Pseudomonadati</taxon>
        <taxon>Bacteroidota</taxon>
        <taxon>Bacteroidia</taxon>
        <taxon>Bacteroidales</taxon>
        <taxon>Dysgonomonadaceae</taxon>
        <taxon>Dysgonomonas</taxon>
    </lineage>
</organism>
<proteinExistence type="inferred from homology"/>
<evidence type="ECO:0000256" key="3">
    <source>
        <dbReference type="ARBA" id="ARBA00022452"/>
    </source>
</evidence>
<dbReference type="SUPFAM" id="SSF49464">
    <property type="entry name" value="Carboxypeptidase regulatory domain-like"/>
    <property type="match status" value="1"/>
</dbReference>
<evidence type="ECO:0000256" key="11">
    <source>
        <dbReference type="PROSITE-ProRule" id="PRU01360"/>
    </source>
</evidence>
<name>A0ABV9KRS4_9BACT</name>
<evidence type="ECO:0000313" key="15">
    <source>
        <dbReference type="Proteomes" id="UP001596023"/>
    </source>
</evidence>
<dbReference type="Gene3D" id="2.170.130.10">
    <property type="entry name" value="TonB-dependent receptor, plug domain"/>
    <property type="match status" value="1"/>
</dbReference>
<evidence type="ECO:0000256" key="10">
    <source>
        <dbReference type="ARBA" id="ARBA00023237"/>
    </source>
</evidence>
<comment type="caution">
    <text evidence="14">The sequence shown here is derived from an EMBL/GenBank/DDBJ whole genome shotgun (WGS) entry which is preliminary data.</text>
</comment>
<dbReference type="InterPro" id="IPR037066">
    <property type="entry name" value="Plug_dom_sf"/>
</dbReference>
<dbReference type="InterPro" id="IPR008969">
    <property type="entry name" value="CarboxyPept-like_regulatory"/>
</dbReference>
<feature type="chain" id="PRO_5046871283" evidence="12">
    <location>
        <begin position="22"/>
        <end position="1072"/>
    </location>
</feature>
<keyword evidence="8" id="KW-0798">TonB box</keyword>
<comment type="subcellular location">
    <subcellularLocation>
        <location evidence="1 11">Cell outer membrane</location>
        <topology evidence="1 11">Multi-pass membrane protein</topology>
    </subcellularLocation>
</comment>
<dbReference type="PANTHER" id="PTHR32552">
    <property type="entry name" value="FERRICHROME IRON RECEPTOR-RELATED"/>
    <property type="match status" value="1"/>
</dbReference>
<dbReference type="RefSeq" id="WP_379993466.1">
    <property type="nucleotide sequence ID" value="NZ_JBHSGN010000007.1"/>
</dbReference>
<evidence type="ECO:0000256" key="6">
    <source>
        <dbReference type="ARBA" id="ARBA00023004"/>
    </source>
</evidence>
<dbReference type="SUPFAM" id="SSF56935">
    <property type="entry name" value="Porins"/>
    <property type="match status" value="1"/>
</dbReference>
<evidence type="ECO:0000256" key="4">
    <source>
        <dbReference type="ARBA" id="ARBA00022496"/>
    </source>
</evidence>
<feature type="domain" description="TonB-dependent receptor plug" evidence="13">
    <location>
        <begin position="115"/>
        <end position="221"/>
    </location>
</feature>
<dbReference type="InterPro" id="IPR023997">
    <property type="entry name" value="TonB-dep_OMP_SusC/RagA_CS"/>
</dbReference>
<keyword evidence="10 11" id="KW-0998">Cell outer membrane</keyword>
<keyword evidence="12" id="KW-0732">Signal</keyword>
<dbReference type="NCBIfam" id="TIGR04057">
    <property type="entry name" value="SusC_RagA_signa"/>
    <property type="match status" value="1"/>
</dbReference>
<dbReference type="InterPro" id="IPR039426">
    <property type="entry name" value="TonB-dep_rcpt-like"/>
</dbReference>
<evidence type="ECO:0000256" key="2">
    <source>
        <dbReference type="ARBA" id="ARBA00022448"/>
    </source>
</evidence>
<keyword evidence="6" id="KW-0408">Iron</keyword>
<evidence type="ECO:0000256" key="12">
    <source>
        <dbReference type="SAM" id="SignalP"/>
    </source>
</evidence>